<dbReference type="STRING" id="454194.PYK22_02889"/>
<dbReference type="Proteomes" id="UP000031518">
    <property type="component" value="Unassembled WGS sequence"/>
</dbReference>
<dbReference type="EMBL" id="CBXV010000008">
    <property type="protein sequence ID" value="CDM66850.1"/>
    <property type="molecule type" value="Genomic_DNA"/>
</dbReference>
<dbReference type="OrthoDB" id="109585at2"/>
<organism evidence="4 5">
    <name type="scientific">Pyrinomonas methylaliphatogenes</name>
    <dbReference type="NCBI Taxonomy" id="454194"/>
    <lineage>
        <taxon>Bacteria</taxon>
        <taxon>Pseudomonadati</taxon>
        <taxon>Acidobacteriota</taxon>
        <taxon>Blastocatellia</taxon>
        <taxon>Blastocatellales</taxon>
        <taxon>Pyrinomonadaceae</taxon>
        <taxon>Pyrinomonas</taxon>
    </lineage>
</organism>
<sequence length="146" mass="16620">MKRSILYLDDEVECLEIFKEMFGDEYDIRTASNLNAARAALAEAPADIVISDQRMPDIEGTEFLREVAEKYPLSYRVMLTGSAVVGDVVREISEGVVNLFVSKPWTEQSMRQMLERASASFELRSKVHMMRQGRAPNEKKEVPEQS</sequence>
<dbReference type="SMART" id="SM00448">
    <property type="entry name" value="REC"/>
    <property type="match status" value="1"/>
</dbReference>
<dbReference type="InterPro" id="IPR050595">
    <property type="entry name" value="Bact_response_regulator"/>
</dbReference>
<dbReference type="SUPFAM" id="SSF52172">
    <property type="entry name" value="CheY-like"/>
    <property type="match status" value="1"/>
</dbReference>
<protein>
    <submittedName>
        <fullName evidence="4">Response regulator with CheY-like receiver, AAA-type ATPase, and DNA-binding domains</fullName>
    </submittedName>
</protein>
<dbReference type="Gene3D" id="3.40.50.2300">
    <property type="match status" value="1"/>
</dbReference>
<evidence type="ECO:0000313" key="4">
    <source>
        <dbReference type="EMBL" id="CDM66850.1"/>
    </source>
</evidence>
<dbReference type="InterPro" id="IPR001789">
    <property type="entry name" value="Sig_transdc_resp-reg_receiver"/>
</dbReference>
<keyword evidence="4" id="KW-0238">DNA-binding</keyword>
<gene>
    <name evidence="4" type="ORF">PYK22_02889</name>
</gene>
<dbReference type="PANTHER" id="PTHR44591:SF19">
    <property type="entry name" value="TWO-COMPONENT RESPONSE REGULATOR-RELATED"/>
    <property type="match status" value="1"/>
</dbReference>
<dbReference type="InterPro" id="IPR011006">
    <property type="entry name" value="CheY-like_superfamily"/>
</dbReference>
<reference evidence="4 5" key="1">
    <citation type="submission" date="2013-12" db="EMBL/GenBank/DDBJ databases">
        <authorList>
            <person name="Stott M."/>
        </authorList>
    </citation>
    <scope>NUCLEOTIDE SEQUENCE [LARGE SCALE GENOMIC DNA]</scope>
    <source>
        <strain evidence="4 5">K22</strain>
    </source>
</reference>
<evidence type="ECO:0000259" key="3">
    <source>
        <dbReference type="PROSITE" id="PS50110"/>
    </source>
</evidence>
<keyword evidence="1 2" id="KW-0597">Phosphoprotein</keyword>
<feature type="modified residue" description="4-aspartylphosphate" evidence="2">
    <location>
        <position position="52"/>
    </location>
</feature>
<dbReference type="Pfam" id="PF00072">
    <property type="entry name" value="Response_reg"/>
    <property type="match status" value="1"/>
</dbReference>
<dbReference type="PANTHER" id="PTHR44591">
    <property type="entry name" value="STRESS RESPONSE REGULATOR PROTEIN 1"/>
    <property type="match status" value="1"/>
</dbReference>
<dbReference type="GO" id="GO:0000160">
    <property type="term" value="P:phosphorelay signal transduction system"/>
    <property type="evidence" value="ECO:0007669"/>
    <property type="project" value="InterPro"/>
</dbReference>
<proteinExistence type="predicted"/>
<dbReference type="AlphaFoldDB" id="A0A0B6X3G7"/>
<dbReference type="GO" id="GO:0003677">
    <property type="term" value="F:DNA binding"/>
    <property type="evidence" value="ECO:0007669"/>
    <property type="project" value="UniProtKB-KW"/>
</dbReference>
<evidence type="ECO:0000256" key="2">
    <source>
        <dbReference type="PROSITE-ProRule" id="PRU00169"/>
    </source>
</evidence>
<evidence type="ECO:0000256" key="1">
    <source>
        <dbReference type="ARBA" id="ARBA00022553"/>
    </source>
</evidence>
<dbReference type="PROSITE" id="PS50110">
    <property type="entry name" value="RESPONSE_REGULATORY"/>
    <property type="match status" value="1"/>
</dbReference>
<feature type="domain" description="Response regulatory" evidence="3">
    <location>
        <begin position="4"/>
        <end position="118"/>
    </location>
</feature>
<dbReference type="RefSeq" id="WP_060635708.1">
    <property type="nucleotide sequence ID" value="NZ_CBXV010000008.1"/>
</dbReference>
<name>A0A0B6X3G7_9BACT</name>
<keyword evidence="5" id="KW-1185">Reference proteome</keyword>
<evidence type="ECO:0000313" key="5">
    <source>
        <dbReference type="Proteomes" id="UP000031518"/>
    </source>
</evidence>
<accession>A0A0B6X3G7</accession>
<reference evidence="4 5" key="2">
    <citation type="submission" date="2015-01" db="EMBL/GenBank/DDBJ databases">
        <title>Complete genome sequence of Pyrinomonas methylaliphatogenes type strain K22T.</title>
        <authorList>
            <person name="Lee K.C.Y."/>
            <person name="Power J.F."/>
            <person name="Dunfield P.F."/>
            <person name="Morgan X.C."/>
            <person name="Huttenhower C."/>
            <person name="Stott M.B."/>
        </authorList>
    </citation>
    <scope>NUCLEOTIDE SEQUENCE [LARGE SCALE GENOMIC DNA]</scope>
    <source>
        <strain evidence="4 5">K22</strain>
    </source>
</reference>